<accession>A0ABW1VDE4</accession>
<gene>
    <name evidence="3" type="ORF">ACFQB0_02175</name>
</gene>
<evidence type="ECO:0000256" key="2">
    <source>
        <dbReference type="SAM" id="SignalP"/>
    </source>
</evidence>
<keyword evidence="1" id="KW-1133">Transmembrane helix</keyword>
<comment type="caution">
    <text evidence="3">The sequence shown here is derived from an EMBL/GenBank/DDBJ whole genome shotgun (WGS) entry which is preliminary data.</text>
</comment>
<name>A0ABW1VDE4_9MICO</name>
<keyword evidence="2" id="KW-0732">Signal</keyword>
<organism evidence="3 4">
    <name type="scientific">Luethyella okanaganae</name>
    <dbReference type="NCBI Taxonomy" id="69372"/>
    <lineage>
        <taxon>Bacteria</taxon>
        <taxon>Bacillati</taxon>
        <taxon>Actinomycetota</taxon>
        <taxon>Actinomycetes</taxon>
        <taxon>Micrococcales</taxon>
        <taxon>Microbacteriaceae</taxon>
        <taxon>Luethyella</taxon>
    </lineage>
</organism>
<dbReference type="RefSeq" id="WP_386727022.1">
    <property type="nucleotide sequence ID" value="NZ_JBHSTP010000001.1"/>
</dbReference>
<sequence length="351" mass="36182">MKALASNSVRIFLALLLALGFGLGSAGLAQAASGDDVTWTVRTASNAFGAERTSYNYTVNPGAKIEDAIVIANRGGAALDLGVYAADGYTTESGQFDLVVGGATSVGIGVWVKDSTESVTVGPGQTVEIPFTLTVPQNATPGDYAGGIVTSLVQPGDTNGINVDRRLGIRIALRVGGDLRPSLAIEGQRVDWSGGLNPFAGGDATMSYTIHNTGNAVLSAQQTAAVTGPFGWLRSEAGAIEAPPQLLPGESWKVTVPVHGVAAAVWLAATTTVTPVVIDASGSMTNLAPIVSTANGWAVPWTLLAIVAALVALVILTPRLRKRRRMQQQAREDARVREAIEKALGATPTAS</sequence>
<evidence type="ECO:0000256" key="1">
    <source>
        <dbReference type="SAM" id="Phobius"/>
    </source>
</evidence>
<proteinExistence type="predicted"/>
<keyword evidence="1" id="KW-0812">Transmembrane</keyword>
<feature type="signal peptide" evidence="2">
    <location>
        <begin position="1"/>
        <end position="31"/>
    </location>
</feature>
<feature type="transmembrane region" description="Helical" evidence="1">
    <location>
        <begin position="297"/>
        <end position="316"/>
    </location>
</feature>
<dbReference type="Proteomes" id="UP001596306">
    <property type="component" value="Unassembled WGS sequence"/>
</dbReference>
<evidence type="ECO:0000313" key="4">
    <source>
        <dbReference type="Proteomes" id="UP001596306"/>
    </source>
</evidence>
<dbReference type="EMBL" id="JBHSTP010000001">
    <property type="protein sequence ID" value="MFC6354922.1"/>
    <property type="molecule type" value="Genomic_DNA"/>
</dbReference>
<reference evidence="4" key="1">
    <citation type="journal article" date="2019" name="Int. J. Syst. Evol. Microbiol.">
        <title>The Global Catalogue of Microorganisms (GCM) 10K type strain sequencing project: providing services to taxonomists for standard genome sequencing and annotation.</title>
        <authorList>
            <consortium name="The Broad Institute Genomics Platform"/>
            <consortium name="The Broad Institute Genome Sequencing Center for Infectious Disease"/>
            <person name="Wu L."/>
            <person name="Ma J."/>
        </authorList>
    </citation>
    <scope>NUCLEOTIDE SEQUENCE [LARGE SCALE GENOMIC DNA]</scope>
    <source>
        <strain evidence="4">CCUG 43304</strain>
    </source>
</reference>
<evidence type="ECO:0000313" key="3">
    <source>
        <dbReference type="EMBL" id="MFC6354922.1"/>
    </source>
</evidence>
<keyword evidence="4" id="KW-1185">Reference proteome</keyword>
<keyword evidence="1" id="KW-0472">Membrane</keyword>
<feature type="chain" id="PRO_5046675117" evidence="2">
    <location>
        <begin position="32"/>
        <end position="351"/>
    </location>
</feature>
<protein>
    <submittedName>
        <fullName evidence="3">WxL protein peptidoglycan domain-containing protein</fullName>
    </submittedName>
</protein>